<dbReference type="Proteomes" id="UP000294832">
    <property type="component" value="Unassembled WGS sequence"/>
</dbReference>
<sequence length="111" mass="12897">MMVRFSYDVNQHLVELQASDWTGMEQLYVNGQVVSRKFSFSPQSEHRFRLSNGEYCRCQLISDATDGQTLCRIYRQDKLIASLKHVEANKFYYGYQLLLLAGLSCLLLAYI</sequence>
<dbReference type="EMBL" id="SLWF01000010">
    <property type="protein sequence ID" value="TCN85007.1"/>
    <property type="molecule type" value="Genomic_DNA"/>
</dbReference>
<keyword evidence="1" id="KW-0472">Membrane</keyword>
<gene>
    <name evidence="2" type="ORF">EDC91_11046</name>
</gene>
<keyword evidence="3" id="KW-1185">Reference proteome</keyword>
<comment type="caution">
    <text evidence="2">The sequence shown here is derived from an EMBL/GenBank/DDBJ whole genome shotgun (WGS) entry which is preliminary data.</text>
</comment>
<feature type="transmembrane region" description="Helical" evidence="1">
    <location>
        <begin position="92"/>
        <end position="110"/>
    </location>
</feature>
<keyword evidence="1" id="KW-1133">Transmembrane helix</keyword>
<accession>A0A4R2FD01</accession>
<keyword evidence="1" id="KW-0812">Transmembrane</keyword>
<dbReference type="OrthoDB" id="6270251at2"/>
<proteinExistence type="predicted"/>
<name>A0A4R2FD01_9GAMM</name>
<reference evidence="2 3" key="1">
    <citation type="submission" date="2019-03" db="EMBL/GenBank/DDBJ databases">
        <title>Freshwater and sediment microbial communities from various areas in North America, analyzing microbe dynamics in response to fracking.</title>
        <authorList>
            <person name="Lamendella R."/>
        </authorList>
    </citation>
    <scope>NUCLEOTIDE SEQUENCE [LARGE SCALE GENOMIC DNA]</scope>
    <source>
        <strain evidence="2 3">74A</strain>
    </source>
</reference>
<organism evidence="2 3">
    <name type="scientific">Shewanella fodinae</name>
    <dbReference type="NCBI Taxonomy" id="552357"/>
    <lineage>
        <taxon>Bacteria</taxon>
        <taxon>Pseudomonadati</taxon>
        <taxon>Pseudomonadota</taxon>
        <taxon>Gammaproteobacteria</taxon>
        <taxon>Alteromonadales</taxon>
        <taxon>Shewanellaceae</taxon>
        <taxon>Shewanella</taxon>
    </lineage>
</organism>
<dbReference type="AlphaFoldDB" id="A0A4R2FD01"/>
<dbReference type="RefSeq" id="WP_133038763.1">
    <property type="nucleotide sequence ID" value="NZ_SLWF01000010.1"/>
</dbReference>
<evidence type="ECO:0000313" key="3">
    <source>
        <dbReference type="Proteomes" id="UP000294832"/>
    </source>
</evidence>
<evidence type="ECO:0000256" key="1">
    <source>
        <dbReference type="SAM" id="Phobius"/>
    </source>
</evidence>
<evidence type="ECO:0000313" key="2">
    <source>
        <dbReference type="EMBL" id="TCN85007.1"/>
    </source>
</evidence>
<protein>
    <submittedName>
        <fullName evidence="2">Uncharacterized protein</fullName>
    </submittedName>
</protein>